<dbReference type="AlphaFoldDB" id="A0A9X3BA75"/>
<reference evidence="1" key="2">
    <citation type="submission" date="2023-04" db="EMBL/GenBank/DDBJ databases">
        <title>Paracnuella aquatica gen. nov., sp. nov., a member of the family Chitinophagaceae isolated from a hot spring.</title>
        <authorList>
            <person name="Wang C."/>
        </authorList>
    </citation>
    <scope>NUCLEOTIDE SEQUENCE</scope>
    <source>
        <strain evidence="1">LB-8</strain>
    </source>
</reference>
<keyword evidence="2" id="KW-1185">Reference proteome</keyword>
<dbReference type="Proteomes" id="UP001155483">
    <property type="component" value="Unassembled WGS sequence"/>
</dbReference>
<protein>
    <submittedName>
        <fullName evidence="1">Uncharacterized protein</fullName>
    </submittedName>
</protein>
<organism evidence="1 2">
    <name type="scientific">Paraflavisolibacter caeni</name>
    <dbReference type="NCBI Taxonomy" id="2982496"/>
    <lineage>
        <taxon>Bacteria</taxon>
        <taxon>Pseudomonadati</taxon>
        <taxon>Bacteroidota</taxon>
        <taxon>Chitinophagia</taxon>
        <taxon>Chitinophagales</taxon>
        <taxon>Chitinophagaceae</taxon>
        <taxon>Paraflavisolibacter</taxon>
    </lineage>
</organism>
<accession>A0A9X3BA75</accession>
<proteinExistence type="predicted"/>
<name>A0A9X3BA75_9BACT</name>
<sequence>MINELLNAASFAEVKYKIDATLLKLKDQNILESRIMKFMDDTIMELKSLNQTKLPYQQYANIITAKVHLTELQLQMFNVIN</sequence>
<reference evidence="1" key="1">
    <citation type="submission" date="2022-09" db="EMBL/GenBank/DDBJ databases">
        <authorList>
            <person name="Yuan C."/>
            <person name="Ke Z."/>
        </authorList>
    </citation>
    <scope>NUCLEOTIDE SEQUENCE</scope>
    <source>
        <strain evidence="1">LB-8</strain>
    </source>
</reference>
<gene>
    <name evidence="1" type="ORF">OCK74_24440</name>
</gene>
<evidence type="ECO:0000313" key="2">
    <source>
        <dbReference type="Proteomes" id="UP001155483"/>
    </source>
</evidence>
<comment type="caution">
    <text evidence="1">The sequence shown here is derived from an EMBL/GenBank/DDBJ whole genome shotgun (WGS) entry which is preliminary data.</text>
</comment>
<evidence type="ECO:0000313" key="1">
    <source>
        <dbReference type="EMBL" id="MCU7552291.1"/>
    </source>
</evidence>
<dbReference type="RefSeq" id="WP_279299727.1">
    <property type="nucleotide sequence ID" value="NZ_JAOTIF010000031.1"/>
</dbReference>
<dbReference type="EMBL" id="JAOTIF010000031">
    <property type="protein sequence ID" value="MCU7552291.1"/>
    <property type="molecule type" value="Genomic_DNA"/>
</dbReference>